<dbReference type="OrthoDB" id="2429120at2759"/>
<sequence>MEMKFEITPIYNNKKSSDAVYKFWMSVNEEIINSKIKDEEEMVDETNKNKENKETKWSLINFLNYRRKQADFSYDKTVERSEYKIALELLSVHDVCAKQCLENFDVKCTILFVICD</sequence>
<dbReference type="AlphaFoldDB" id="A0A397VDR5"/>
<evidence type="ECO:0000313" key="1">
    <source>
        <dbReference type="EMBL" id="RIB20564.1"/>
    </source>
</evidence>
<name>A0A397VDR5_9GLOM</name>
<reference evidence="1 2" key="1">
    <citation type="submission" date="2018-06" db="EMBL/GenBank/DDBJ databases">
        <title>Comparative genomics reveals the genomic features of Rhizophagus irregularis, R. cerebriforme, R. diaphanum and Gigaspora rosea, and their symbiotic lifestyle signature.</title>
        <authorList>
            <person name="Morin E."/>
            <person name="San Clemente H."/>
            <person name="Chen E.C.H."/>
            <person name="De La Providencia I."/>
            <person name="Hainaut M."/>
            <person name="Kuo A."/>
            <person name="Kohler A."/>
            <person name="Murat C."/>
            <person name="Tang N."/>
            <person name="Roy S."/>
            <person name="Loubradou J."/>
            <person name="Henrissat B."/>
            <person name="Grigoriev I.V."/>
            <person name="Corradi N."/>
            <person name="Roux C."/>
            <person name="Martin F.M."/>
        </authorList>
    </citation>
    <scope>NUCLEOTIDE SEQUENCE [LARGE SCALE GENOMIC DNA]</scope>
    <source>
        <strain evidence="1 2">DAOM 194757</strain>
    </source>
</reference>
<gene>
    <name evidence="1" type="ORF">C2G38_2035131</name>
</gene>
<protein>
    <submittedName>
        <fullName evidence="1">Uncharacterized protein</fullName>
    </submittedName>
</protein>
<dbReference type="Proteomes" id="UP000266673">
    <property type="component" value="Unassembled WGS sequence"/>
</dbReference>
<accession>A0A397VDR5</accession>
<evidence type="ECO:0000313" key="2">
    <source>
        <dbReference type="Proteomes" id="UP000266673"/>
    </source>
</evidence>
<dbReference type="EMBL" id="QKWP01000410">
    <property type="protein sequence ID" value="RIB20564.1"/>
    <property type="molecule type" value="Genomic_DNA"/>
</dbReference>
<organism evidence="1 2">
    <name type="scientific">Gigaspora rosea</name>
    <dbReference type="NCBI Taxonomy" id="44941"/>
    <lineage>
        <taxon>Eukaryota</taxon>
        <taxon>Fungi</taxon>
        <taxon>Fungi incertae sedis</taxon>
        <taxon>Mucoromycota</taxon>
        <taxon>Glomeromycotina</taxon>
        <taxon>Glomeromycetes</taxon>
        <taxon>Diversisporales</taxon>
        <taxon>Gigasporaceae</taxon>
        <taxon>Gigaspora</taxon>
    </lineage>
</organism>
<keyword evidence="2" id="KW-1185">Reference proteome</keyword>
<proteinExistence type="predicted"/>
<comment type="caution">
    <text evidence="1">The sequence shown here is derived from an EMBL/GenBank/DDBJ whole genome shotgun (WGS) entry which is preliminary data.</text>
</comment>